<gene>
    <name evidence="1" type="ORF">DVH24_028442</name>
</gene>
<protein>
    <submittedName>
        <fullName evidence="1">Uncharacterized protein</fullName>
    </submittedName>
</protein>
<dbReference type="GO" id="GO:0005968">
    <property type="term" value="C:Rab-protein geranylgeranyltransferase complex"/>
    <property type="evidence" value="ECO:0007669"/>
    <property type="project" value="TreeGrafter"/>
</dbReference>
<proteinExistence type="predicted"/>
<evidence type="ECO:0000313" key="2">
    <source>
        <dbReference type="Proteomes" id="UP000290289"/>
    </source>
</evidence>
<sequence length="201" mass="23361">MSSTTSRITYLSVSFEFDRLQLLLRPSRNREMTPIYMEFKLGNLRPQIPNIAIDLLTKSGISNYVDFTSIEVNSIFDDDVGELWNFPDSRLAIFKVRRLTLMEKNKLMRFFKLVWQHLEAPDRGDGDQGSEENSRSSKILDEDLQSPFVDFQNRMQLPHKIKSRLTRNLGNFTHQWLNQYRIPLNTPSACGQQKALFAAAI</sequence>
<dbReference type="GO" id="GO:0005634">
    <property type="term" value="C:nucleus"/>
    <property type="evidence" value="ECO:0007669"/>
    <property type="project" value="TreeGrafter"/>
</dbReference>
<evidence type="ECO:0000313" key="1">
    <source>
        <dbReference type="EMBL" id="RXH68295.1"/>
    </source>
</evidence>
<dbReference type="EMBL" id="RDQH01000343">
    <property type="protein sequence ID" value="RXH68295.1"/>
    <property type="molecule type" value="Genomic_DNA"/>
</dbReference>
<accession>A0A498HFQ0</accession>
<dbReference type="Proteomes" id="UP000290289">
    <property type="component" value="Chromosome 17"/>
</dbReference>
<dbReference type="GO" id="GO:0007264">
    <property type="term" value="P:small GTPase-mediated signal transduction"/>
    <property type="evidence" value="ECO:0007669"/>
    <property type="project" value="InterPro"/>
</dbReference>
<dbReference type="PANTHER" id="PTHR11787">
    <property type="entry name" value="RAB GDP-DISSOCIATION INHIBITOR"/>
    <property type="match status" value="1"/>
</dbReference>
<dbReference type="AlphaFoldDB" id="A0A498HFQ0"/>
<keyword evidence="2" id="KW-1185">Reference proteome</keyword>
<dbReference type="STRING" id="3750.A0A498HFQ0"/>
<dbReference type="PANTHER" id="PTHR11787:SF4">
    <property type="entry name" value="CHM, RAB ESCORT PROTEIN 1"/>
    <property type="match status" value="1"/>
</dbReference>
<name>A0A498HFQ0_MALDO</name>
<dbReference type="Gene3D" id="1.10.405.10">
    <property type="entry name" value="Guanine Nucleotide Dissociation Inhibitor, domain 1"/>
    <property type="match status" value="1"/>
</dbReference>
<dbReference type="GO" id="GO:0005092">
    <property type="term" value="F:GDP-dissociation inhibitor activity"/>
    <property type="evidence" value="ECO:0007669"/>
    <property type="project" value="InterPro"/>
</dbReference>
<comment type="caution">
    <text evidence="1">The sequence shown here is derived from an EMBL/GenBank/DDBJ whole genome shotgun (WGS) entry which is preliminary data.</text>
</comment>
<dbReference type="GO" id="GO:0005829">
    <property type="term" value="C:cytosol"/>
    <property type="evidence" value="ECO:0007669"/>
    <property type="project" value="TreeGrafter"/>
</dbReference>
<dbReference type="GO" id="GO:0016192">
    <property type="term" value="P:vesicle-mediated transport"/>
    <property type="evidence" value="ECO:0007669"/>
    <property type="project" value="TreeGrafter"/>
</dbReference>
<organism evidence="1 2">
    <name type="scientific">Malus domestica</name>
    <name type="common">Apple</name>
    <name type="synonym">Pyrus malus</name>
    <dbReference type="NCBI Taxonomy" id="3750"/>
    <lineage>
        <taxon>Eukaryota</taxon>
        <taxon>Viridiplantae</taxon>
        <taxon>Streptophyta</taxon>
        <taxon>Embryophyta</taxon>
        <taxon>Tracheophyta</taxon>
        <taxon>Spermatophyta</taxon>
        <taxon>Magnoliopsida</taxon>
        <taxon>eudicotyledons</taxon>
        <taxon>Gunneridae</taxon>
        <taxon>Pentapetalae</taxon>
        <taxon>rosids</taxon>
        <taxon>fabids</taxon>
        <taxon>Rosales</taxon>
        <taxon>Rosaceae</taxon>
        <taxon>Amygdaloideae</taxon>
        <taxon>Maleae</taxon>
        <taxon>Malus</taxon>
    </lineage>
</organism>
<dbReference type="InterPro" id="IPR018203">
    <property type="entry name" value="GDP_dissociation_inhibitor"/>
</dbReference>
<reference evidence="1 2" key="1">
    <citation type="submission" date="2018-10" db="EMBL/GenBank/DDBJ databases">
        <title>A high-quality apple genome assembly.</title>
        <authorList>
            <person name="Hu J."/>
        </authorList>
    </citation>
    <scope>NUCLEOTIDE SEQUENCE [LARGE SCALE GENOMIC DNA]</scope>
    <source>
        <strain evidence="2">cv. HFTH1</strain>
        <tissue evidence="1">Young leaf</tissue>
    </source>
</reference>